<reference evidence="2 3" key="1">
    <citation type="submission" date="2019-03" db="EMBL/GenBank/DDBJ databases">
        <title>Lake Tanganyika Metagenome-Assembled Genomes (MAGs).</title>
        <authorList>
            <person name="Tran P."/>
        </authorList>
    </citation>
    <scope>NUCLEOTIDE SEQUENCE [LARGE SCALE GENOMIC DNA]</scope>
    <source>
        <strain evidence="2">K_DeepCast_65m_m2_236</strain>
    </source>
</reference>
<organism evidence="2 3">
    <name type="scientific">Candidatus Tanganyikabacteria bacterium</name>
    <dbReference type="NCBI Taxonomy" id="2961651"/>
    <lineage>
        <taxon>Bacteria</taxon>
        <taxon>Bacillati</taxon>
        <taxon>Candidatus Sericytochromatia</taxon>
        <taxon>Candidatus Tanganyikabacteria</taxon>
    </lineage>
</organism>
<sequence>MSSAVILGNVSTIAGSSQGYAEGVGANAQLASPIAVVSDGQGNVYFSDLANHKIRKVVAATRQTSLVAGSSQGYAEGVGAAAQFNQPTGLALDGAGNLYVAEALGHRIRKIVLATGQTSLVAGSVGGYQEGVGPAAQFALPAGVAIDGLGSLYVVENSNNRVRRINLATGLTSLVAGSGGAGAADGSGIAASFNGPELAYFDTATNTLFVADRGNVRIRAVK</sequence>
<proteinExistence type="predicted"/>
<evidence type="ECO:0000313" key="2">
    <source>
        <dbReference type="EMBL" id="MBM3275669.1"/>
    </source>
</evidence>
<comment type="caution">
    <text evidence="2">The sequence shown here is derived from an EMBL/GenBank/DDBJ whole genome shotgun (WGS) entry which is preliminary data.</text>
</comment>
<evidence type="ECO:0000256" key="1">
    <source>
        <dbReference type="ARBA" id="ARBA00022737"/>
    </source>
</evidence>
<dbReference type="Proteomes" id="UP000703893">
    <property type="component" value="Unassembled WGS sequence"/>
</dbReference>
<accession>A0A937X7P5</accession>
<evidence type="ECO:0000313" key="3">
    <source>
        <dbReference type="Proteomes" id="UP000703893"/>
    </source>
</evidence>
<dbReference type="InterPro" id="IPR011042">
    <property type="entry name" value="6-blade_b-propeller_TolB-like"/>
</dbReference>
<evidence type="ECO:0008006" key="4">
    <source>
        <dbReference type="Google" id="ProtNLM"/>
    </source>
</evidence>
<keyword evidence="1" id="KW-0677">Repeat</keyword>
<name>A0A937X7P5_9BACT</name>
<dbReference type="PANTHER" id="PTHR13833:SF71">
    <property type="entry name" value="NHL DOMAIN-CONTAINING PROTEIN"/>
    <property type="match status" value="1"/>
</dbReference>
<dbReference type="InterPro" id="IPR001258">
    <property type="entry name" value="NHL_repeat"/>
</dbReference>
<dbReference type="AlphaFoldDB" id="A0A937X7P5"/>
<dbReference type="PANTHER" id="PTHR13833">
    <property type="match status" value="1"/>
</dbReference>
<gene>
    <name evidence="2" type="ORF">FJZ00_10985</name>
</gene>
<dbReference type="Gene3D" id="2.120.10.30">
    <property type="entry name" value="TolB, C-terminal domain"/>
    <property type="match status" value="2"/>
</dbReference>
<dbReference type="Pfam" id="PF01436">
    <property type="entry name" value="NHL"/>
    <property type="match status" value="1"/>
</dbReference>
<protein>
    <recommendedName>
        <fullName evidence="4">SMP-30/Gluconolactonase/LRE-like region domain-containing protein</fullName>
    </recommendedName>
</protein>
<dbReference type="SUPFAM" id="SSF101898">
    <property type="entry name" value="NHL repeat"/>
    <property type="match status" value="1"/>
</dbReference>
<dbReference type="EMBL" id="VGJX01000671">
    <property type="protein sequence ID" value="MBM3275669.1"/>
    <property type="molecule type" value="Genomic_DNA"/>
</dbReference>